<evidence type="ECO:0000256" key="8">
    <source>
        <dbReference type="ARBA" id="ARBA00023295"/>
    </source>
</evidence>
<dbReference type="InterPro" id="IPR012904">
    <property type="entry name" value="OGG_N"/>
</dbReference>
<dbReference type="InterPro" id="IPR011257">
    <property type="entry name" value="DNA_glycosylase"/>
</dbReference>
<dbReference type="InterPro" id="IPR003265">
    <property type="entry name" value="HhH-GPD_domain"/>
</dbReference>
<dbReference type="CDD" id="cd00056">
    <property type="entry name" value="ENDO3c"/>
    <property type="match status" value="1"/>
</dbReference>
<dbReference type="InterPro" id="IPR052054">
    <property type="entry name" value="Oxidative_DNA_repair_enzyme"/>
</dbReference>
<keyword evidence="5" id="KW-0234">DNA repair</keyword>
<dbReference type="InterPro" id="IPR023170">
    <property type="entry name" value="HhH_base_excis_C"/>
</dbReference>
<sequence>MPHWIKINCLQKQLQLKTTLTGGQSFRWHQLEPTIDEFIGVFANCVWILKQNDTELLYRVVGELPYPSANDKDQVSSAAAKKPRRVTAATKEVNLAEIRLKVPEPDQYAGGGASLLYPQSYYERLLRVYFRLDEDLERCYQQWNKCHVHFENSADQFYAVRQLDQDPVENLFSFICSQNNNISRISGLVEKICTHYGERICEYNGTTFYNFPDAGKLASPQVEQHLRQLSFGYRAKYIQKSAEEILAKGDLEWFRKLQQMDYKEAHRELVTLTGIGPKVADCICLMSLGHLQAIPVDTHVFQIARNYLPHLAKCKTVSAKMYGEIGDKFREIYGEKAGWAQTVLFCADLRQFKEKSAGEYNTVESKNGKSNGKVKR</sequence>
<keyword evidence="8" id="KW-0326">Glycosidase</keyword>
<reference evidence="12" key="1">
    <citation type="journal article" date="2015" name="Proc. Natl. Acad. Sci. U.S.A.">
        <title>Genome sequence of the Asian Tiger mosquito, Aedes albopictus, reveals insights into its biology, genetics, and evolution.</title>
        <authorList>
            <person name="Chen X.G."/>
            <person name="Jiang X."/>
            <person name="Gu J."/>
            <person name="Xu M."/>
            <person name="Wu Y."/>
            <person name="Deng Y."/>
            <person name="Zhang C."/>
            <person name="Bonizzoni M."/>
            <person name="Dermauw W."/>
            <person name="Vontas J."/>
            <person name="Armbruster P."/>
            <person name="Huang X."/>
            <person name="Yang Y."/>
            <person name="Zhang H."/>
            <person name="He W."/>
            <person name="Peng H."/>
            <person name="Liu Y."/>
            <person name="Wu K."/>
            <person name="Chen J."/>
            <person name="Lirakis M."/>
            <person name="Topalis P."/>
            <person name="Van Leeuwen T."/>
            <person name="Hall A.B."/>
            <person name="Jiang X."/>
            <person name="Thorpe C."/>
            <person name="Mueller R.L."/>
            <person name="Sun C."/>
            <person name="Waterhouse R.M."/>
            <person name="Yan G."/>
            <person name="Tu Z.J."/>
            <person name="Fang X."/>
            <person name="James A.A."/>
        </authorList>
    </citation>
    <scope>NUCLEOTIDE SEQUENCE [LARGE SCALE GENOMIC DNA]</scope>
    <source>
        <strain evidence="12">Foshan</strain>
    </source>
</reference>
<keyword evidence="3" id="KW-0227">DNA damage</keyword>
<evidence type="ECO:0000256" key="6">
    <source>
        <dbReference type="ARBA" id="ARBA00023239"/>
    </source>
</evidence>
<dbReference type="Pfam" id="PF07934">
    <property type="entry name" value="OGG_N"/>
    <property type="match status" value="1"/>
</dbReference>
<keyword evidence="4" id="KW-0378">Hydrolase</keyword>
<evidence type="ECO:0000256" key="5">
    <source>
        <dbReference type="ARBA" id="ARBA00023204"/>
    </source>
</evidence>
<evidence type="ECO:0000256" key="7">
    <source>
        <dbReference type="ARBA" id="ARBA00023268"/>
    </source>
</evidence>
<keyword evidence="6" id="KW-0456">Lyase</keyword>
<evidence type="ECO:0000256" key="1">
    <source>
        <dbReference type="ARBA" id="ARBA00010679"/>
    </source>
</evidence>
<dbReference type="Gene3D" id="1.10.1670.10">
    <property type="entry name" value="Helix-hairpin-Helix base-excision DNA repair enzymes (C-terminal)"/>
    <property type="match status" value="1"/>
</dbReference>
<dbReference type="Proteomes" id="UP000069940">
    <property type="component" value="Unassembled WGS sequence"/>
</dbReference>
<protein>
    <recommendedName>
        <fullName evidence="2">DNA-(apurinic or apyrimidinic site) lyase</fullName>
        <ecNumber evidence="2">4.2.99.18</ecNumber>
    </recommendedName>
</protein>
<evidence type="ECO:0000256" key="4">
    <source>
        <dbReference type="ARBA" id="ARBA00022801"/>
    </source>
</evidence>
<evidence type="ECO:0000313" key="12">
    <source>
        <dbReference type="Proteomes" id="UP000069940"/>
    </source>
</evidence>
<evidence type="ECO:0000313" key="11">
    <source>
        <dbReference type="EnsemblMetazoa" id="AALFPA23_013070.P18861"/>
    </source>
</evidence>
<dbReference type="Gene3D" id="3.30.310.40">
    <property type="match status" value="1"/>
</dbReference>
<evidence type="ECO:0000256" key="2">
    <source>
        <dbReference type="ARBA" id="ARBA00012720"/>
    </source>
</evidence>
<dbReference type="PANTHER" id="PTHR10242:SF2">
    <property type="entry name" value="N-GLYCOSYLASE_DNA LYASE"/>
    <property type="match status" value="1"/>
</dbReference>
<comment type="similarity">
    <text evidence="1">Belongs to the type-1 OGG1 family.</text>
</comment>
<dbReference type="Gene3D" id="1.10.340.30">
    <property type="entry name" value="Hypothetical protein, domain 2"/>
    <property type="match status" value="1"/>
</dbReference>
<dbReference type="SUPFAM" id="SSF48150">
    <property type="entry name" value="DNA-glycosylase"/>
    <property type="match status" value="1"/>
</dbReference>
<keyword evidence="12" id="KW-1185">Reference proteome</keyword>
<proteinExistence type="inferred from homology"/>
<feature type="domain" description="HhH-GPD" evidence="10">
    <location>
        <begin position="176"/>
        <end position="342"/>
    </location>
</feature>
<dbReference type="PANTHER" id="PTHR10242">
    <property type="entry name" value="8-OXOGUANINE DNA GLYCOSYLASE"/>
    <property type="match status" value="1"/>
</dbReference>
<accession>A0ABM1YXP4</accession>
<dbReference type="EnsemblMetazoa" id="AALFPA23_013070.R18861">
    <property type="protein sequence ID" value="AALFPA23_013070.P18861"/>
    <property type="gene ID" value="AALFPA23_013070"/>
</dbReference>
<dbReference type="SUPFAM" id="SSF55945">
    <property type="entry name" value="TATA-box binding protein-like"/>
    <property type="match status" value="1"/>
</dbReference>
<evidence type="ECO:0000256" key="9">
    <source>
        <dbReference type="ARBA" id="ARBA00044632"/>
    </source>
</evidence>
<dbReference type="RefSeq" id="XP_062712612.1">
    <property type="nucleotide sequence ID" value="XM_062856628.1"/>
</dbReference>
<dbReference type="SMART" id="SM00478">
    <property type="entry name" value="ENDO3c"/>
    <property type="match status" value="1"/>
</dbReference>
<comment type="catalytic activity">
    <reaction evidence="9">
        <text>2'-deoxyribonucleotide-(2'-deoxyribose 5'-phosphate)-2'-deoxyribonucleotide-DNA = a 3'-end 2'-deoxyribonucleotide-(2,3-dehydro-2,3-deoxyribose 5'-phosphate)-DNA + a 5'-end 5'-phospho-2'-deoxyribonucleoside-DNA + H(+)</text>
        <dbReference type="Rhea" id="RHEA:66592"/>
        <dbReference type="Rhea" id="RHEA-COMP:13180"/>
        <dbReference type="Rhea" id="RHEA-COMP:16897"/>
        <dbReference type="Rhea" id="RHEA-COMP:17067"/>
        <dbReference type="ChEBI" id="CHEBI:15378"/>
        <dbReference type="ChEBI" id="CHEBI:136412"/>
        <dbReference type="ChEBI" id="CHEBI:157695"/>
        <dbReference type="ChEBI" id="CHEBI:167181"/>
        <dbReference type="EC" id="4.2.99.18"/>
    </reaction>
</comment>
<dbReference type="EC" id="4.2.99.18" evidence="2"/>
<organism evidence="11 12">
    <name type="scientific">Aedes albopictus</name>
    <name type="common">Asian tiger mosquito</name>
    <name type="synonym">Stegomyia albopicta</name>
    <dbReference type="NCBI Taxonomy" id="7160"/>
    <lineage>
        <taxon>Eukaryota</taxon>
        <taxon>Metazoa</taxon>
        <taxon>Ecdysozoa</taxon>
        <taxon>Arthropoda</taxon>
        <taxon>Hexapoda</taxon>
        <taxon>Insecta</taxon>
        <taxon>Pterygota</taxon>
        <taxon>Neoptera</taxon>
        <taxon>Endopterygota</taxon>
        <taxon>Diptera</taxon>
        <taxon>Nematocera</taxon>
        <taxon>Culicoidea</taxon>
        <taxon>Culicidae</taxon>
        <taxon>Culicinae</taxon>
        <taxon>Aedini</taxon>
        <taxon>Aedes</taxon>
        <taxon>Stegomyia</taxon>
    </lineage>
</organism>
<name>A0ABM1YXP4_AEDAL</name>
<dbReference type="Pfam" id="PF00730">
    <property type="entry name" value="HhH-GPD"/>
    <property type="match status" value="1"/>
</dbReference>
<dbReference type="GeneID" id="134289906"/>
<keyword evidence="7" id="KW-0511">Multifunctional enzyme</keyword>
<evidence type="ECO:0000259" key="10">
    <source>
        <dbReference type="SMART" id="SM00478"/>
    </source>
</evidence>
<reference evidence="11" key="2">
    <citation type="submission" date="2025-05" db="UniProtKB">
        <authorList>
            <consortium name="EnsemblMetazoa"/>
        </authorList>
    </citation>
    <scope>IDENTIFICATION</scope>
    <source>
        <strain evidence="11">Foshan</strain>
    </source>
</reference>
<evidence type="ECO:0000256" key="3">
    <source>
        <dbReference type="ARBA" id="ARBA00022763"/>
    </source>
</evidence>